<dbReference type="SUPFAM" id="SSF56801">
    <property type="entry name" value="Acetyl-CoA synthetase-like"/>
    <property type="match status" value="1"/>
</dbReference>
<dbReference type="InterPro" id="IPR020845">
    <property type="entry name" value="AMP-binding_CS"/>
</dbReference>
<organism evidence="5 6">
    <name type="scientific">Candidatus Tanganyikabacteria bacterium</name>
    <dbReference type="NCBI Taxonomy" id="2961651"/>
    <lineage>
        <taxon>Bacteria</taxon>
        <taxon>Bacillati</taxon>
        <taxon>Candidatus Sericytochromatia</taxon>
        <taxon>Candidatus Tanganyikabacteria</taxon>
    </lineage>
</organism>
<dbReference type="Gene3D" id="3.30.300.30">
    <property type="match status" value="1"/>
</dbReference>
<feature type="non-terminal residue" evidence="5">
    <location>
        <position position="506"/>
    </location>
</feature>
<name>A0A938BJX4_9BACT</name>
<sequence>MPFGDWLAKWARYTPGKVALVDDATGRRYTYRALNDRADRVAAALGQLLGIKKGDRIAVLAHNCPETLELVFAAGKIGAIVVPLNWRLAVPELTYIVQDAGPRALFYGAEFAQTARDLMQAAAVEFPIPLTPAEHFSSYEDLVESHAGDQGAIRADVSLDDPHLILYTSGTTGRPKGAVLTHGTITWNAVNTQVGWDLHQDDVTLTHTPFFHTGGLNVLTTPLLHRGGTVVLMKQFEASRSLELIERERPTVVFAVPTMFQLMRDLPAFETTDLSSVRFFITGGAPCPVSLIESYAQRGLTFKQGYGLTEAGPNCFTLDAADAVRKAGSVGFPNMHVDVRIVSENGDDCLPDEVGELLIRGPHVIPGYWRNAEASSQALRGGWLHTGDLVRRDPEGYTYIVDRKKDMFISGGENVYPAELERLLGGHPAISEAAVIGVPDAKWGEVGRAIVVASPDAKLTESDVLAFFDGKVARYKLPRSVVFVTSLPRNAGGKVLKAELRDRYGI</sequence>
<dbReference type="PANTHER" id="PTHR43201:SF5">
    <property type="entry name" value="MEDIUM-CHAIN ACYL-COA LIGASE ACSF2, MITOCHONDRIAL"/>
    <property type="match status" value="1"/>
</dbReference>
<dbReference type="PANTHER" id="PTHR43201">
    <property type="entry name" value="ACYL-COA SYNTHETASE"/>
    <property type="match status" value="1"/>
</dbReference>
<dbReference type="InterPro" id="IPR045851">
    <property type="entry name" value="AMP-bd_C_sf"/>
</dbReference>
<dbReference type="EMBL" id="VGJX01000703">
    <property type="protein sequence ID" value="MBM3275747.1"/>
    <property type="molecule type" value="Genomic_DNA"/>
</dbReference>
<dbReference type="Proteomes" id="UP000703893">
    <property type="component" value="Unassembled WGS sequence"/>
</dbReference>
<feature type="domain" description="AMP-binding enzyme C-terminal" evidence="4">
    <location>
        <begin position="419"/>
        <end position="494"/>
    </location>
</feature>
<dbReference type="InterPro" id="IPR025110">
    <property type="entry name" value="AMP-bd_C"/>
</dbReference>
<dbReference type="InterPro" id="IPR000873">
    <property type="entry name" value="AMP-dep_synth/lig_dom"/>
</dbReference>
<comment type="caution">
    <text evidence="5">The sequence shown here is derived from an EMBL/GenBank/DDBJ whole genome shotgun (WGS) entry which is preliminary data.</text>
</comment>
<dbReference type="FunFam" id="3.30.300.30:FF:000008">
    <property type="entry name" value="2,3-dihydroxybenzoate-AMP ligase"/>
    <property type="match status" value="1"/>
</dbReference>
<comment type="similarity">
    <text evidence="1">Belongs to the ATP-dependent AMP-binding enzyme family.</text>
</comment>
<keyword evidence="2 5" id="KW-0436">Ligase</keyword>
<accession>A0A938BJX4</accession>
<dbReference type="PROSITE" id="PS00455">
    <property type="entry name" value="AMP_BINDING"/>
    <property type="match status" value="1"/>
</dbReference>
<gene>
    <name evidence="5" type="ORF">FJZ00_11380</name>
</gene>
<dbReference type="Pfam" id="PF00501">
    <property type="entry name" value="AMP-binding"/>
    <property type="match status" value="1"/>
</dbReference>
<dbReference type="CDD" id="cd17631">
    <property type="entry name" value="FACL_FadD13-like"/>
    <property type="match status" value="1"/>
</dbReference>
<proteinExistence type="inferred from homology"/>
<evidence type="ECO:0000256" key="1">
    <source>
        <dbReference type="ARBA" id="ARBA00006432"/>
    </source>
</evidence>
<evidence type="ECO:0000256" key="2">
    <source>
        <dbReference type="ARBA" id="ARBA00022598"/>
    </source>
</evidence>
<dbReference type="NCBIfam" id="NF004837">
    <property type="entry name" value="PRK06187.1"/>
    <property type="match status" value="1"/>
</dbReference>
<dbReference type="GO" id="GO:0031956">
    <property type="term" value="F:medium-chain fatty acid-CoA ligase activity"/>
    <property type="evidence" value="ECO:0007669"/>
    <property type="project" value="TreeGrafter"/>
</dbReference>
<dbReference type="GO" id="GO:0006631">
    <property type="term" value="P:fatty acid metabolic process"/>
    <property type="evidence" value="ECO:0007669"/>
    <property type="project" value="TreeGrafter"/>
</dbReference>
<reference evidence="5 6" key="1">
    <citation type="submission" date="2019-03" db="EMBL/GenBank/DDBJ databases">
        <title>Lake Tanganyika Metagenome-Assembled Genomes (MAGs).</title>
        <authorList>
            <person name="Tran P."/>
        </authorList>
    </citation>
    <scope>NUCLEOTIDE SEQUENCE [LARGE SCALE GENOMIC DNA]</scope>
    <source>
        <strain evidence="5">K_DeepCast_65m_m2_236</strain>
    </source>
</reference>
<evidence type="ECO:0000259" key="4">
    <source>
        <dbReference type="Pfam" id="PF13193"/>
    </source>
</evidence>
<dbReference type="InterPro" id="IPR042099">
    <property type="entry name" value="ANL_N_sf"/>
</dbReference>
<dbReference type="AlphaFoldDB" id="A0A938BJX4"/>
<feature type="domain" description="AMP-dependent synthetase/ligase" evidence="3">
    <location>
        <begin position="8"/>
        <end position="369"/>
    </location>
</feature>
<protein>
    <submittedName>
        <fullName evidence="5">Long-chain fatty acid--CoA ligase</fullName>
    </submittedName>
</protein>
<evidence type="ECO:0000313" key="6">
    <source>
        <dbReference type="Proteomes" id="UP000703893"/>
    </source>
</evidence>
<evidence type="ECO:0000313" key="5">
    <source>
        <dbReference type="EMBL" id="MBM3275747.1"/>
    </source>
</evidence>
<dbReference type="Gene3D" id="3.40.50.12780">
    <property type="entry name" value="N-terminal domain of ligase-like"/>
    <property type="match status" value="1"/>
</dbReference>
<evidence type="ECO:0000259" key="3">
    <source>
        <dbReference type="Pfam" id="PF00501"/>
    </source>
</evidence>
<dbReference type="Pfam" id="PF13193">
    <property type="entry name" value="AMP-binding_C"/>
    <property type="match status" value="1"/>
</dbReference>